<evidence type="ECO:0000256" key="5">
    <source>
        <dbReference type="ARBA" id="ARBA00022989"/>
    </source>
</evidence>
<feature type="transmembrane region" description="Helical" evidence="7">
    <location>
        <begin position="37"/>
        <end position="55"/>
    </location>
</feature>
<keyword evidence="5 7" id="KW-1133">Transmembrane helix</keyword>
<organism evidence="8 9">
    <name type="scientific">Tamaricihabitans halophyticus</name>
    <dbReference type="NCBI Taxonomy" id="1262583"/>
    <lineage>
        <taxon>Bacteria</taxon>
        <taxon>Bacillati</taxon>
        <taxon>Actinomycetota</taxon>
        <taxon>Actinomycetes</taxon>
        <taxon>Pseudonocardiales</taxon>
        <taxon>Pseudonocardiaceae</taxon>
        <taxon>Tamaricihabitans</taxon>
    </lineage>
</organism>
<evidence type="ECO:0000256" key="4">
    <source>
        <dbReference type="ARBA" id="ARBA00022692"/>
    </source>
</evidence>
<dbReference type="Proteomes" id="UP000294911">
    <property type="component" value="Unassembled WGS sequence"/>
</dbReference>
<name>A0A4R2R7H1_9PSEU</name>
<accession>A0A4R2R7H1</accession>
<dbReference type="GO" id="GO:0008324">
    <property type="term" value="F:monoatomic cation transmembrane transporter activity"/>
    <property type="evidence" value="ECO:0007669"/>
    <property type="project" value="InterPro"/>
</dbReference>
<proteinExistence type="inferred from homology"/>
<dbReference type="RefSeq" id="WP_132876677.1">
    <property type="nucleotide sequence ID" value="NZ_SLXQ01000002.1"/>
</dbReference>
<dbReference type="PANTHER" id="PTHR34584:SF1">
    <property type="entry name" value="NA(+)_H(+) ANTIPORTER SUBUNIT E1"/>
    <property type="match status" value="1"/>
</dbReference>
<dbReference type="GO" id="GO:0005886">
    <property type="term" value="C:plasma membrane"/>
    <property type="evidence" value="ECO:0007669"/>
    <property type="project" value="UniProtKB-SubCell"/>
</dbReference>
<dbReference type="AlphaFoldDB" id="A0A4R2R7H1"/>
<evidence type="ECO:0000313" key="8">
    <source>
        <dbReference type="EMBL" id="TCP55345.1"/>
    </source>
</evidence>
<keyword evidence="6 7" id="KW-0472">Membrane</keyword>
<feature type="transmembrane region" description="Helical" evidence="7">
    <location>
        <begin position="67"/>
        <end position="88"/>
    </location>
</feature>
<reference evidence="8 9" key="1">
    <citation type="submission" date="2019-03" db="EMBL/GenBank/DDBJ databases">
        <title>Genomic Encyclopedia of Type Strains, Phase IV (KMG-IV): sequencing the most valuable type-strain genomes for metagenomic binning, comparative biology and taxonomic classification.</title>
        <authorList>
            <person name="Goeker M."/>
        </authorList>
    </citation>
    <scope>NUCLEOTIDE SEQUENCE [LARGE SCALE GENOMIC DNA]</scope>
    <source>
        <strain evidence="8 9">DSM 45765</strain>
    </source>
</reference>
<comment type="similarity">
    <text evidence="2">Belongs to the CPA3 antiporters (TC 2.A.63) subunit E family.</text>
</comment>
<dbReference type="EMBL" id="SLXQ01000002">
    <property type="protein sequence ID" value="TCP55345.1"/>
    <property type="molecule type" value="Genomic_DNA"/>
</dbReference>
<dbReference type="OrthoDB" id="3556991at2"/>
<feature type="transmembrane region" description="Helical" evidence="7">
    <location>
        <begin position="12"/>
        <end position="30"/>
    </location>
</feature>
<comment type="caution">
    <text evidence="8">The sequence shown here is derived from an EMBL/GenBank/DDBJ whole genome shotgun (WGS) entry which is preliminary data.</text>
</comment>
<sequence>MSETDESQETPRAKRLPLVCWLVVFWLLLWRSLDIGMVLLGIAVALLVVMLFPMPRLSVPVVLRPLSALWLATHLVFELVTSALRLLWYTRKHARDPDVAIVEVPILSDVDHVIAVAANMISLAPGTFVLQIDRERRLFYVYTVDVDSPAKLAKARRHAISLQTKVVRAFAPRDELRALASMRDRQEEAR</sequence>
<evidence type="ECO:0000256" key="6">
    <source>
        <dbReference type="ARBA" id="ARBA00023136"/>
    </source>
</evidence>
<evidence type="ECO:0000256" key="3">
    <source>
        <dbReference type="ARBA" id="ARBA00022475"/>
    </source>
</evidence>
<dbReference type="PANTHER" id="PTHR34584">
    <property type="entry name" value="NA(+)/H(+) ANTIPORTER SUBUNIT E1"/>
    <property type="match status" value="1"/>
</dbReference>
<keyword evidence="3" id="KW-1003">Cell membrane</keyword>
<dbReference type="Pfam" id="PF01899">
    <property type="entry name" value="MNHE"/>
    <property type="match status" value="1"/>
</dbReference>
<keyword evidence="9" id="KW-1185">Reference proteome</keyword>
<protein>
    <submittedName>
        <fullName evidence="8">Multisubunit sodium/proton antiporter MrpE subunit</fullName>
    </submittedName>
</protein>
<comment type="subcellular location">
    <subcellularLocation>
        <location evidence="1">Cell membrane</location>
        <topology evidence="1">Multi-pass membrane protein</topology>
    </subcellularLocation>
</comment>
<evidence type="ECO:0000256" key="7">
    <source>
        <dbReference type="SAM" id="Phobius"/>
    </source>
</evidence>
<dbReference type="InterPro" id="IPR002758">
    <property type="entry name" value="Cation_antiport_E"/>
</dbReference>
<keyword evidence="4 7" id="KW-0812">Transmembrane</keyword>
<gene>
    <name evidence="8" type="ORF">EV191_102557</name>
</gene>
<evidence type="ECO:0000313" key="9">
    <source>
        <dbReference type="Proteomes" id="UP000294911"/>
    </source>
</evidence>
<evidence type="ECO:0000256" key="1">
    <source>
        <dbReference type="ARBA" id="ARBA00004651"/>
    </source>
</evidence>
<evidence type="ECO:0000256" key="2">
    <source>
        <dbReference type="ARBA" id="ARBA00006228"/>
    </source>
</evidence>